<dbReference type="Proteomes" id="UP000215914">
    <property type="component" value="Unassembled WGS sequence"/>
</dbReference>
<dbReference type="Gene3D" id="1.20.5.4130">
    <property type="match status" value="1"/>
</dbReference>
<dbReference type="AlphaFoldDB" id="A0A9K3EMJ5"/>
<evidence type="ECO:0000256" key="2">
    <source>
        <dbReference type="ARBA" id="ARBA00022614"/>
    </source>
</evidence>
<evidence type="ECO:0000256" key="4">
    <source>
        <dbReference type="ARBA" id="ARBA00022741"/>
    </source>
</evidence>
<dbReference type="InterPro" id="IPR001611">
    <property type="entry name" value="Leu-rich_rpt"/>
</dbReference>
<dbReference type="CDD" id="cd14798">
    <property type="entry name" value="RX-CC_like"/>
    <property type="match status" value="1"/>
</dbReference>
<feature type="domain" description="Disease resistance N-terminal" evidence="8">
    <location>
        <begin position="10"/>
        <end position="98"/>
    </location>
</feature>
<dbReference type="Gene3D" id="3.40.50.300">
    <property type="entry name" value="P-loop containing nucleotide triphosphate hydrolases"/>
    <property type="match status" value="1"/>
</dbReference>
<dbReference type="Pfam" id="PF18052">
    <property type="entry name" value="Rx_N"/>
    <property type="match status" value="1"/>
</dbReference>
<feature type="domain" description="R13L1/DRL21-like LRR repeat region" evidence="10">
    <location>
        <begin position="688"/>
        <end position="812"/>
    </location>
</feature>
<keyword evidence="5" id="KW-0611">Plant defense</keyword>
<evidence type="ECO:0000259" key="10">
    <source>
        <dbReference type="Pfam" id="PF25019"/>
    </source>
</evidence>
<evidence type="ECO:0000259" key="8">
    <source>
        <dbReference type="Pfam" id="PF18052"/>
    </source>
</evidence>
<organism evidence="11 12">
    <name type="scientific">Helianthus annuus</name>
    <name type="common">Common sunflower</name>
    <dbReference type="NCBI Taxonomy" id="4232"/>
    <lineage>
        <taxon>Eukaryota</taxon>
        <taxon>Viridiplantae</taxon>
        <taxon>Streptophyta</taxon>
        <taxon>Embryophyta</taxon>
        <taxon>Tracheophyta</taxon>
        <taxon>Spermatophyta</taxon>
        <taxon>Magnoliopsida</taxon>
        <taxon>eudicotyledons</taxon>
        <taxon>Gunneridae</taxon>
        <taxon>Pentapetalae</taxon>
        <taxon>asterids</taxon>
        <taxon>campanulids</taxon>
        <taxon>Asterales</taxon>
        <taxon>Asteraceae</taxon>
        <taxon>Asteroideae</taxon>
        <taxon>Heliantheae alliance</taxon>
        <taxon>Heliantheae</taxon>
        <taxon>Helianthus</taxon>
    </lineage>
</organism>
<evidence type="ECO:0000259" key="7">
    <source>
        <dbReference type="Pfam" id="PF00931"/>
    </source>
</evidence>
<gene>
    <name evidence="11" type="ORF">HanXRQr2_Chr13g0618711</name>
</gene>
<keyword evidence="3" id="KW-0677">Repeat</keyword>
<dbReference type="FunFam" id="3.40.50.300:FF:001091">
    <property type="entry name" value="Probable disease resistance protein At1g61300"/>
    <property type="match status" value="1"/>
</dbReference>
<dbReference type="InterPro" id="IPR036388">
    <property type="entry name" value="WH-like_DNA-bd_sf"/>
</dbReference>
<dbReference type="GO" id="GO:0051707">
    <property type="term" value="P:response to other organism"/>
    <property type="evidence" value="ECO:0007669"/>
    <property type="project" value="UniProtKB-ARBA"/>
</dbReference>
<evidence type="ECO:0000259" key="9">
    <source>
        <dbReference type="Pfam" id="PF23559"/>
    </source>
</evidence>
<dbReference type="Pfam" id="PF25019">
    <property type="entry name" value="LRR_R13L1-DRL21"/>
    <property type="match status" value="1"/>
</dbReference>
<reference evidence="11" key="1">
    <citation type="journal article" date="2017" name="Nature">
        <title>The sunflower genome provides insights into oil metabolism, flowering and Asterid evolution.</title>
        <authorList>
            <person name="Badouin H."/>
            <person name="Gouzy J."/>
            <person name="Grassa C.J."/>
            <person name="Murat F."/>
            <person name="Staton S.E."/>
            <person name="Cottret L."/>
            <person name="Lelandais-Briere C."/>
            <person name="Owens G.L."/>
            <person name="Carrere S."/>
            <person name="Mayjonade B."/>
            <person name="Legrand L."/>
            <person name="Gill N."/>
            <person name="Kane N.C."/>
            <person name="Bowers J.E."/>
            <person name="Hubner S."/>
            <person name="Bellec A."/>
            <person name="Berard A."/>
            <person name="Berges H."/>
            <person name="Blanchet N."/>
            <person name="Boniface M.C."/>
            <person name="Brunel D."/>
            <person name="Catrice O."/>
            <person name="Chaidir N."/>
            <person name="Claudel C."/>
            <person name="Donnadieu C."/>
            <person name="Faraut T."/>
            <person name="Fievet G."/>
            <person name="Helmstetter N."/>
            <person name="King M."/>
            <person name="Knapp S.J."/>
            <person name="Lai Z."/>
            <person name="Le Paslier M.C."/>
            <person name="Lippi Y."/>
            <person name="Lorenzon L."/>
            <person name="Mandel J.R."/>
            <person name="Marage G."/>
            <person name="Marchand G."/>
            <person name="Marquand E."/>
            <person name="Bret-Mestries E."/>
            <person name="Morien E."/>
            <person name="Nambeesan S."/>
            <person name="Nguyen T."/>
            <person name="Pegot-Espagnet P."/>
            <person name="Pouilly N."/>
            <person name="Raftis F."/>
            <person name="Sallet E."/>
            <person name="Schiex T."/>
            <person name="Thomas J."/>
            <person name="Vandecasteele C."/>
            <person name="Vares D."/>
            <person name="Vear F."/>
            <person name="Vautrin S."/>
            <person name="Crespi M."/>
            <person name="Mangin B."/>
            <person name="Burke J.M."/>
            <person name="Salse J."/>
            <person name="Munos S."/>
            <person name="Vincourt P."/>
            <person name="Rieseberg L.H."/>
            <person name="Langlade N.B."/>
        </authorList>
    </citation>
    <scope>NUCLEOTIDE SEQUENCE</scope>
    <source>
        <tissue evidence="11">Leaves</tissue>
    </source>
</reference>
<evidence type="ECO:0000256" key="6">
    <source>
        <dbReference type="ARBA" id="ARBA00022840"/>
    </source>
</evidence>
<dbReference type="Gene3D" id="1.10.10.10">
    <property type="entry name" value="Winged helix-like DNA-binding domain superfamily/Winged helix DNA-binding domain"/>
    <property type="match status" value="1"/>
</dbReference>
<accession>A0A9K3EMJ5</accession>
<dbReference type="GO" id="GO:0005524">
    <property type="term" value="F:ATP binding"/>
    <property type="evidence" value="ECO:0007669"/>
    <property type="project" value="UniProtKB-KW"/>
</dbReference>
<keyword evidence="2" id="KW-0433">Leucine-rich repeat</keyword>
<dbReference type="SUPFAM" id="SSF52540">
    <property type="entry name" value="P-loop containing nucleoside triphosphate hydrolases"/>
    <property type="match status" value="1"/>
</dbReference>
<dbReference type="InterPro" id="IPR042197">
    <property type="entry name" value="Apaf_helical"/>
</dbReference>
<comment type="caution">
    <text evidence="11">The sequence shown here is derived from an EMBL/GenBank/DDBJ whole genome shotgun (WGS) entry which is preliminary data.</text>
</comment>
<keyword evidence="6" id="KW-0067">ATP-binding</keyword>
<dbReference type="InterPro" id="IPR002182">
    <property type="entry name" value="NB-ARC"/>
</dbReference>
<feature type="domain" description="Disease resistance protein winged helix" evidence="9">
    <location>
        <begin position="434"/>
        <end position="497"/>
    </location>
</feature>
<sequence length="876" mass="99485">MADAAVSALVNLIFEKLADEAFKKYVRAQGIHSELEKLGDKLSQIQALLHDASDKEIKKEAVKQWLNRLQHLAYDIEDVLDDMATEAMRRELTQESGASTSKVKKLIVSTCCTNFSLSHRLSPKIDSITTKLQQLYEEKHKLGLTVENEKQKDGNRGNETSLPELYVVGREGEKKRLLNLLLGGESCTEKFSIIPIVGMGGVGKTTLARLLYNDPQVKDHFQLKAWVCISDDFDVFKISQTIFQDVNREKTESKDLNQLQKALTEQFKDKRFLLVLDDVWSENYENWEKLVLPFHSGAPGSKIIMTTRKKELLRILGFDHLDLLESLSPEDALSLFAFHALGVDSFDSYPTLREKGEAIVKKCGTLPLALKAIGRLLRMKTTPEKWDDVLSSQIWDTEYVGDLSADWKVIFPALMLSYHDLSANLKRLFAYCSLFPKDFLFNKAELVLLWMAEGFLSQSEATKAQEDFEALLSRSFFQQAPNDENLYVMHDLMNDLATFVAKECFLRFENHTKLGKEALTKYCHMSFIPETYEAYQKFEKFKRARSLRTLLAVSMDQIQIRYFSSKILVDLLPRLPLLRVLSLSGLKISEVPDFIGSLKHLRYLNLSRTDIKELPENIGNLFNLQTLILFNCQSLTKLPKSFSKLKKLQHFDFRGTPSLIQFPLGIGELKSLQTLTKIVIGGDGGFAITELKGLNNLGGELSIEGLCKVQSAVDAHEAKLSLKKLTKLELNWGDGSQHGTPQKEVLEELKPDSEWLKELSVESYGGIEFPKWVGHPSFHRLVHVSIRNCKNCTSLPPLGQLPSLKELYISRMPNVKFIGAELTGTNQLTVAAFPSLEILRFEYMRGWEVWSTNNEVSDAVFPCLRELQIEDCMVNQ</sequence>
<name>A0A9K3EMJ5_HELAN</name>
<dbReference type="InterPro" id="IPR027417">
    <property type="entry name" value="P-loop_NTPase"/>
</dbReference>
<evidence type="ECO:0000256" key="3">
    <source>
        <dbReference type="ARBA" id="ARBA00022737"/>
    </source>
</evidence>
<dbReference type="Gene3D" id="3.80.10.10">
    <property type="entry name" value="Ribonuclease Inhibitor"/>
    <property type="match status" value="1"/>
</dbReference>
<dbReference type="InterPro" id="IPR032675">
    <property type="entry name" value="LRR_dom_sf"/>
</dbReference>
<comment type="similarity">
    <text evidence="1">Belongs to the disease resistance NB-LRR family.</text>
</comment>
<dbReference type="Pfam" id="PF00931">
    <property type="entry name" value="NB-ARC"/>
    <property type="match status" value="1"/>
</dbReference>
<dbReference type="PRINTS" id="PR00364">
    <property type="entry name" value="DISEASERSIST"/>
</dbReference>
<dbReference type="InterPro" id="IPR056789">
    <property type="entry name" value="LRR_R13L1-DRL21"/>
</dbReference>
<protein>
    <submittedName>
        <fullName evidence="11">Virus X resistance protein-like, coiled-coil</fullName>
    </submittedName>
</protein>
<reference evidence="11" key="2">
    <citation type="submission" date="2020-06" db="EMBL/GenBank/DDBJ databases">
        <title>Helianthus annuus Genome sequencing and assembly Release 2.</title>
        <authorList>
            <person name="Gouzy J."/>
            <person name="Langlade N."/>
            <person name="Munos S."/>
        </authorList>
    </citation>
    <scope>NUCLEOTIDE SEQUENCE</scope>
    <source>
        <tissue evidence="11">Leaves</tissue>
    </source>
</reference>
<dbReference type="EMBL" id="MNCJ02000328">
    <property type="protein sequence ID" value="KAF5776027.1"/>
    <property type="molecule type" value="Genomic_DNA"/>
</dbReference>
<dbReference type="Pfam" id="PF00560">
    <property type="entry name" value="LRR_1"/>
    <property type="match status" value="1"/>
</dbReference>
<dbReference type="Pfam" id="PF23559">
    <property type="entry name" value="WHD_DRP"/>
    <property type="match status" value="1"/>
</dbReference>
<evidence type="ECO:0000256" key="1">
    <source>
        <dbReference type="ARBA" id="ARBA00008894"/>
    </source>
</evidence>
<evidence type="ECO:0000313" key="11">
    <source>
        <dbReference type="EMBL" id="KAF5776027.1"/>
    </source>
</evidence>
<dbReference type="Gene3D" id="1.10.8.430">
    <property type="entry name" value="Helical domain of apoptotic protease-activating factors"/>
    <property type="match status" value="1"/>
</dbReference>
<dbReference type="InterPro" id="IPR041118">
    <property type="entry name" value="Rx_N"/>
</dbReference>
<dbReference type="PANTHER" id="PTHR36766">
    <property type="entry name" value="PLANT BROAD-SPECTRUM MILDEW RESISTANCE PROTEIN RPW8"/>
    <property type="match status" value="1"/>
</dbReference>
<evidence type="ECO:0000313" key="12">
    <source>
        <dbReference type="Proteomes" id="UP000215914"/>
    </source>
</evidence>
<dbReference type="Gramene" id="mRNA:HanXRQr2_Chr13g0618711">
    <property type="protein sequence ID" value="mRNA:HanXRQr2_Chr13g0618711"/>
    <property type="gene ID" value="HanXRQr2_Chr13g0618711"/>
</dbReference>
<dbReference type="GO" id="GO:0043531">
    <property type="term" value="F:ADP binding"/>
    <property type="evidence" value="ECO:0007669"/>
    <property type="project" value="InterPro"/>
</dbReference>
<proteinExistence type="inferred from homology"/>
<feature type="domain" description="NB-ARC" evidence="7">
    <location>
        <begin position="173"/>
        <end position="337"/>
    </location>
</feature>
<keyword evidence="4" id="KW-0547">Nucleotide-binding</keyword>
<dbReference type="GO" id="GO:0006952">
    <property type="term" value="P:defense response"/>
    <property type="evidence" value="ECO:0007669"/>
    <property type="project" value="UniProtKB-KW"/>
</dbReference>
<dbReference type="InterPro" id="IPR058922">
    <property type="entry name" value="WHD_DRP"/>
</dbReference>
<evidence type="ECO:0000256" key="5">
    <source>
        <dbReference type="ARBA" id="ARBA00022821"/>
    </source>
</evidence>
<keyword evidence="12" id="KW-1185">Reference proteome</keyword>
<dbReference type="InterPro" id="IPR038005">
    <property type="entry name" value="RX-like_CC"/>
</dbReference>
<dbReference type="PANTHER" id="PTHR36766:SF61">
    <property type="entry name" value="NB-ARC DOMAIN DISEASE RESISTANCE PROTEIN"/>
    <property type="match status" value="1"/>
</dbReference>
<dbReference type="SUPFAM" id="SSF52058">
    <property type="entry name" value="L domain-like"/>
    <property type="match status" value="1"/>
</dbReference>